<feature type="transmembrane region" description="Helical" evidence="1">
    <location>
        <begin position="25"/>
        <end position="49"/>
    </location>
</feature>
<reference evidence="2" key="1">
    <citation type="submission" date="2023-06" db="EMBL/GenBank/DDBJ databases">
        <authorList>
            <consortium name="Lawrence Berkeley National Laboratory"/>
            <person name="Ahrendt S."/>
            <person name="Sahu N."/>
            <person name="Indic B."/>
            <person name="Wong-Bajracharya J."/>
            <person name="Merenyi Z."/>
            <person name="Ke H.-M."/>
            <person name="Monk M."/>
            <person name="Kocsube S."/>
            <person name="Drula E."/>
            <person name="Lipzen A."/>
            <person name="Balint B."/>
            <person name="Henrissat B."/>
            <person name="Andreopoulos B."/>
            <person name="Martin F.M."/>
            <person name="Harder C.B."/>
            <person name="Rigling D."/>
            <person name="Ford K.L."/>
            <person name="Foster G.D."/>
            <person name="Pangilinan J."/>
            <person name="Papanicolaou A."/>
            <person name="Barry K."/>
            <person name="LaButti K."/>
            <person name="Viragh M."/>
            <person name="Koriabine M."/>
            <person name="Yan M."/>
            <person name="Riley R."/>
            <person name="Champramary S."/>
            <person name="Plett K.L."/>
            <person name="Tsai I.J."/>
            <person name="Slot J."/>
            <person name="Sipos G."/>
            <person name="Plett J."/>
            <person name="Nagy L.G."/>
            <person name="Grigoriev I.V."/>
        </authorList>
    </citation>
    <scope>NUCLEOTIDE SEQUENCE</scope>
    <source>
        <strain evidence="2">HWK02</strain>
    </source>
</reference>
<evidence type="ECO:0000313" key="2">
    <source>
        <dbReference type="EMBL" id="KAK0503654.1"/>
    </source>
</evidence>
<keyword evidence="3" id="KW-1185">Reference proteome</keyword>
<sequence length="103" mass="11331">MGAILYVAGVPDVKDDNGHHLNRSVLTAIVVVLLLFILLIVGFTLLWCLRSQRRDENPAVDTTINTTTTTNVVGTAPVTSPRPAYIPLRVYRPRLIPTRPSVV</sequence>
<proteinExistence type="predicted"/>
<dbReference type="Proteomes" id="UP001175228">
    <property type="component" value="Unassembled WGS sequence"/>
</dbReference>
<keyword evidence="1" id="KW-1133">Transmembrane helix</keyword>
<organism evidence="2 3">
    <name type="scientific">Armillaria luteobubalina</name>
    <dbReference type="NCBI Taxonomy" id="153913"/>
    <lineage>
        <taxon>Eukaryota</taxon>
        <taxon>Fungi</taxon>
        <taxon>Dikarya</taxon>
        <taxon>Basidiomycota</taxon>
        <taxon>Agaricomycotina</taxon>
        <taxon>Agaricomycetes</taxon>
        <taxon>Agaricomycetidae</taxon>
        <taxon>Agaricales</taxon>
        <taxon>Marasmiineae</taxon>
        <taxon>Physalacriaceae</taxon>
        <taxon>Armillaria</taxon>
    </lineage>
</organism>
<protein>
    <submittedName>
        <fullName evidence="2">Uncharacterized protein</fullName>
    </submittedName>
</protein>
<evidence type="ECO:0000256" key="1">
    <source>
        <dbReference type="SAM" id="Phobius"/>
    </source>
</evidence>
<gene>
    <name evidence="2" type="ORF">EDD18DRAFT_1344502</name>
</gene>
<dbReference type="AlphaFoldDB" id="A0AA39UYS5"/>
<accession>A0AA39UYS5</accession>
<name>A0AA39UYS5_9AGAR</name>
<comment type="caution">
    <text evidence="2">The sequence shown here is derived from an EMBL/GenBank/DDBJ whole genome shotgun (WGS) entry which is preliminary data.</text>
</comment>
<keyword evidence="1" id="KW-0812">Transmembrane</keyword>
<keyword evidence="1" id="KW-0472">Membrane</keyword>
<dbReference type="EMBL" id="JAUEPU010000003">
    <property type="protein sequence ID" value="KAK0503654.1"/>
    <property type="molecule type" value="Genomic_DNA"/>
</dbReference>
<evidence type="ECO:0000313" key="3">
    <source>
        <dbReference type="Proteomes" id="UP001175228"/>
    </source>
</evidence>